<dbReference type="AlphaFoldDB" id="A0A2A9ETM1"/>
<keyword evidence="3" id="KW-1185">Reference proteome</keyword>
<organism evidence="2 3">
    <name type="scientific">Isoptericola jiangsuensis</name>
    <dbReference type="NCBI Taxonomy" id="548579"/>
    <lineage>
        <taxon>Bacteria</taxon>
        <taxon>Bacillati</taxon>
        <taxon>Actinomycetota</taxon>
        <taxon>Actinomycetes</taxon>
        <taxon>Micrococcales</taxon>
        <taxon>Promicromonosporaceae</taxon>
        <taxon>Isoptericola</taxon>
    </lineage>
</organism>
<evidence type="ECO:0000313" key="3">
    <source>
        <dbReference type="Proteomes" id="UP000224130"/>
    </source>
</evidence>
<feature type="signal peptide" evidence="1">
    <location>
        <begin position="1"/>
        <end position="28"/>
    </location>
</feature>
<comment type="caution">
    <text evidence="2">The sequence shown here is derived from an EMBL/GenBank/DDBJ whole genome shotgun (WGS) entry which is preliminary data.</text>
</comment>
<gene>
    <name evidence="2" type="ORF">ATJ88_0272</name>
</gene>
<proteinExistence type="predicted"/>
<dbReference type="Proteomes" id="UP000224130">
    <property type="component" value="Unassembled WGS sequence"/>
</dbReference>
<evidence type="ECO:0000313" key="2">
    <source>
        <dbReference type="EMBL" id="PFG41630.1"/>
    </source>
</evidence>
<dbReference type="NCBIfam" id="TIGR02122">
    <property type="entry name" value="TRAP_TAXI"/>
    <property type="match status" value="1"/>
</dbReference>
<dbReference type="SUPFAM" id="SSF53850">
    <property type="entry name" value="Periplasmic binding protein-like II"/>
    <property type="match status" value="1"/>
</dbReference>
<sequence length="328" mass="34275">MTRPAPRRPVGRAAAALAALAFAGASLAACTGADDRWVDELPGTLTIATGGTTGIYHGYGQALAAVLEDRYGIDVEVLETGGSVENLHLVADGTADLAFTAADALEDAAVGRGDFDEPVDVRALARVYDDFEHLVVPAGSDVKDVTDLRGLRVSTGASRSGTSLIADRVLTAAHVDVTDLQVSELGITESIDALRDGTIDAFFWSGGLRTPGLVELAEEMPLRLVPLADVVDPMRAEHGDGYRHGVVPEGVYGSTADVETLAVPNVLVVPAGMPDDVAYGLVATLFGNRGTLAGQVPSAALLDRTRSIYTAPVDLHPGAERYYRDSKI</sequence>
<dbReference type="PROSITE" id="PS51257">
    <property type="entry name" value="PROKAR_LIPOPROTEIN"/>
    <property type="match status" value="1"/>
</dbReference>
<evidence type="ECO:0008006" key="4">
    <source>
        <dbReference type="Google" id="ProtNLM"/>
    </source>
</evidence>
<reference evidence="2 3" key="1">
    <citation type="submission" date="2017-10" db="EMBL/GenBank/DDBJ databases">
        <title>Sequencing the genomes of 1000 actinobacteria strains.</title>
        <authorList>
            <person name="Klenk H.-P."/>
        </authorList>
    </citation>
    <scope>NUCLEOTIDE SEQUENCE [LARGE SCALE GENOMIC DNA]</scope>
    <source>
        <strain evidence="2 3">DSM 21863</strain>
    </source>
</reference>
<dbReference type="Pfam" id="PF16868">
    <property type="entry name" value="NMT1_3"/>
    <property type="match status" value="1"/>
</dbReference>
<dbReference type="OrthoDB" id="5582316at2"/>
<dbReference type="Gene3D" id="3.40.190.10">
    <property type="entry name" value="Periplasmic binding protein-like II"/>
    <property type="match status" value="2"/>
</dbReference>
<name>A0A2A9ETM1_9MICO</name>
<evidence type="ECO:0000256" key="1">
    <source>
        <dbReference type="SAM" id="SignalP"/>
    </source>
</evidence>
<feature type="chain" id="PRO_5013083446" description="TRAP transporter TAXI family solute receptor" evidence="1">
    <location>
        <begin position="29"/>
        <end position="328"/>
    </location>
</feature>
<accession>A0A2A9ETM1</accession>
<keyword evidence="1" id="KW-0732">Signal</keyword>
<dbReference type="EMBL" id="PDJJ01000001">
    <property type="protein sequence ID" value="PFG41630.1"/>
    <property type="molecule type" value="Genomic_DNA"/>
</dbReference>
<dbReference type="PANTHER" id="PTHR42941">
    <property type="entry name" value="SLL1037 PROTEIN"/>
    <property type="match status" value="1"/>
</dbReference>
<dbReference type="InterPro" id="IPR011852">
    <property type="entry name" value="TRAP_TAXI"/>
</dbReference>
<protein>
    <recommendedName>
        <fullName evidence="4">TRAP transporter TAXI family solute receptor</fullName>
    </recommendedName>
</protein>
<dbReference type="PANTHER" id="PTHR42941:SF1">
    <property type="entry name" value="SLL1037 PROTEIN"/>
    <property type="match status" value="1"/>
</dbReference>
<dbReference type="CDD" id="cd13569">
    <property type="entry name" value="PBP2_TAXI_TRAP_like_1"/>
    <property type="match status" value="1"/>
</dbReference>
<dbReference type="RefSeq" id="WP_098462194.1">
    <property type="nucleotide sequence ID" value="NZ_PDJJ01000001.1"/>
</dbReference>